<evidence type="ECO:0000256" key="1">
    <source>
        <dbReference type="SAM" id="MobiDB-lite"/>
    </source>
</evidence>
<gene>
    <name evidence="2" type="ORF">CEXT_673571</name>
</gene>
<dbReference type="Proteomes" id="UP001054945">
    <property type="component" value="Unassembled WGS sequence"/>
</dbReference>
<dbReference type="AlphaFoldDB" id="A0AAV4QE13"/>
<proteinExistence type="predicted"/>
<feature type="compositionally biased region" description="Basic and acidic residues" evidence="1">
    <location>
        <begin position="8"/>
        <end position="22"/>
    </location>
</feature>
<organism evidence="2 3">
    <name type="scientific">Caerostris extrusa</name>
    <name type="common">Bark spider</name>
    <name type="synonym">Caerostris bankana</name>
    <dbReference type="NCBI Taxonomy" id="172846"/>
    <lineage>
        <taxon>Eukaryota</taxon>
        <taxon>Metazoa</taxon>
        <taxon>Ecdysozoa</taxon>
        <taxon>Arthropoda</taxon>
        <taxon>Chelicerata</taxon>
        <taxon>Arachnida</taxon>
        <taxon>Araneae</taxon>
        <taxon>Araneomorphae</taxon>
        <taxon>Entelegynae</taxon>
        <taxon>Araneoidea</taxon>
        <taxon>Araneidae</taxon>
        <taxon>Caerostris</taxon>
    </lineage>
</organism>
<protein>
    <submittedName>
        <fullName evidence="2">Uncharacterized protein</fullName>
    </submittedName>
</protein>
<keyword evidence="3" id="KW-1185">Reference proteome</keyword>
<comment type="caution">
    <text evidence="2">The sequence shown here is derived from an EMBL/GenBank/DDBJ whole genome shotgun (WGS) entry which is preliminary data.</text>
</comment>
<sequence>MNTKRTGNIKEKSVADKVDSGKSKRFKRKSVSEPKKCWRNPEIKDSNRRKANSSPQSLAGHVNRQDNRSENESLIADNFCREFVINVNCIFDILPIPFAPPPSIGSLNIDRCSRVSNGPVHSASKQFTI</sequence>
<name>A0AAV4QE13_CAEEX</name>
<feature type="compositionally biased region" description="Basic and acidic residues" evidence="1">
    <location>
        <begin position="30"/>
        <end position="48"/>
    </location>
</feature>
<feature type="region of interest" description="Disordered" evidence="1">
    <location>
        <begin position="1"/>
        <end position="70"/>
    </location>
</feature>
<accession>A0AAV4QE13</accession>
<evidence type="ECO:0000313" key="3">
    <source>
        <dbReference type="Proteomes" id="UP001054945"/>
    </source>
</evidence>
<dbReference type="EMBL" id="BPLR01005972">
    <property type="protein sequence ID" value="GIY06522.1"/>
    <property type="molecule type" value="Genomic_DNA"/>
</dbReference>
<reference evidence="2 3" key="1">
    <citation type="submission" date="2021-06" db="EMBL/GenBank/DDBJ databases">
        <title>Caerostris extrusa draft genome.</title>
        <authorList>
            <person name="Kono N."/>
            <person name="Arakawa K."/>
        </authorList>
    </citation>
    <scope>NUCLEOTIDE SEQUENCE [LARGE SCALE GENOMIC DNA]</scope>
</reference>
<evidence type="ECO:0000313" key="2">
    <source>
        <dbReference type="EMBL" id="GIY06522.1"/>
    </source>
</evidence>